<keyword evidence="3 10" id="KW-0808">Transferase</keyword>
<keyword evidence="13" id="KW-1185">Reference proteome</keyword>
<evidence type="ECO:0000256" key="3">
    <source>
        <dbReference type="ARBA" id="ARBA00022679"/>
    </source>
</evidence>
<evidence type="ECO:0000256" key="2">
    <source>
        <dbReference type="ARBA" id="ARBA00012156"/>
    </source>
</evidence>
<dbReference type="PANTHER" id="PTHR11735">
    <property type="entry name" value="TRNA N6-ADENOSINE THREONYLCARBAMOYLTRANSFERASE"/>
    <property type="match status" value="1"/>
</dbReference>
<dbReference type="OrthoDB" id="10259622at2759"/>
<dbReference type="InterPro" id="IPR000905">
    <property type="entry name" value="Gcp-like_dom"/>
</dbReference>
<dbReference type="FunFam" id="3.30.420.40:FF:000106">
    <property type="entry name" value="Probable tRNA N6-adenosine threonylcarbamoyltransferase, mitochondrial"/>
    <property type="match status" value="1"/>
</dbReference>
<dbReference type="InterPro" id="IPR043129">
    <property type="entry name" value="ATPase_NBD"/>
</dbReference>
<dbReference type="InParanoid" id="G1KPS6"/>
<keyword evidence="5 10" id="KW-0479">Metal-binding</keyword>
<comment type="subcellular location">
    <subcellularLocation>
        <location evidence="1 10">Mitochondrion</location>
    </subcellularLocation>
</comment>
<comment type="cofactor">
    <cofactor evidence="10">
        <name>a divalent metal cation</name>
        <dbReference type="ChEBI" id="CHEBI:60240"/>
    </cofactor>
    <text evidence="10">Binds 1 divalent metal cation per subunit.</text>
</comment>
<keyword evidence="4 10" id="KW-0819">tRNA processing</keyword>
<evidence type="ECO:0000259" key="11">
    <source>
        <dbReference type="Pfam" id="PF00814"/>
    </source>
</evidence>
<accession>G1KPS6</accession>
<evidence type="ECO:0000256" key="10">
    <source>
        <dbReference type="HAMAP-Rule" id="MF_03179"/>
    </source>
</evidence>
<dbReference type="Pfam" id="PF00814">
    <property type="entry name" value="TsaD"/>
    <property type="match status" value="1"/>
</dbReference>
<keyword evidence="6" id="KW-0809">Transit peptide</keyword>
<gene>
    <name evidence="12" type="primary">osgepl1</name>
</gene>
<organism evidence="12 13">
    <name type="scientific">Anolis carolinensis</name>
    <name type="common">Green anole</name>
    <name type="synonym">American chameleon</name>
    <dbReference type="NCBI Taxonomy" id="28377"/>
    <lineage>
        <taxon>Eukaryota</taxon>
        <taxon>Metazoa</taxon>
        <taxon>Chordata</taxon>
        <taxon>Craniata</taxon>
        <taxon>Vertebrata</taxon>
        <taxon>Euteleostomi</taxon>
        <taxon>Lepidosauria</taxon>
        <taxon>Squamata</taxon>
        <taxon>Bifurcata</taxon>
        <taxon>Unidentata</taxon>
        <taxon>Episquamata</taxon>
        <taxon>Toxicofera</taxon>
        <taxon>Iguania</taxon>
        <taxon>Dactyloidae</taxon>
        <taxon>Anolis</taxon>
    </lineage>
</organism>
<dbReference type="InterPro" id="IPR022450">
    <property type="entry name" value="TsaD"/>
</dbReference>
<protein>
    <recommendedName>
        <fullName evidence="2">N(6)-L-threonylcarbamoyladenine synthase</fullName>
        <ecNumber evidence="2">2.3.1.234</ecNumber>
    </recommendedName>
</protein>
<dbReference type="GO" id="GO:0002949">
    <property type="term" value="P:tRNA threonylcarbamoyladenosine modification"/>
    <property type="evidence" value="ECO:0007669"/>
    <property type="project" value="UniProtKB-UniRule"/>
</dbReference>
<dbReference type="STRING" id="28377.ENSACAP00000014069"/>
<dbReference type="GeneID" id="100557612"/>
<dbReference type="GeneTree" id="ENSGT00940000153744"/>
<reference evidence="12" key="3">
    <citation type="submission" date="2025-09" db="UniProtKB">
        <authorList>
            <consortium name="Ensembl"/>
        </authorList>
    </citation>
    <scope>IDENTIFICATION</scope>
</reference>
<dbReference type="PANTHER" id="PTHR11735:SF6">
    <property type="entry name" value="TRNA N6-ADENOSINE THREONYLCARBAMOYLTRANSFERASE, MITOCHONDRIAL"/>
    <property type="match status" value="1"/>
</dbReference>
<dbReference type="NCBIfam" id="TIGR00329">
    <property type="entry name" value="gcp_kae1"/>
    <property type="match status" value="1"/>
</dbReference>
<dbReference type="Proteomes" id="UP000001646">
    <property type="component" value="Chromosome 2"/>
</dbReference>
<evidence type="ECO:0000256" key="9">
    <source>
        <dbReference type="ARBA" id="ARBA00048117"/>
    </source>
</evidence>
<dbReference type="CDD" id="cd24134">
    <property type="entry name" value="ASKHA_NBD_OSGEPL1_QRI7_euk"/>
    <property type="match status" value="1"/>
</dbReference>
<dbReference type="InterPro" id="IPR017861">
    <property type="entry name" value="KAE1/TsaD"/>
</dbReference>
<evidence type="ECO:0000256" key="4">
    <source>
        <dbReference type="ARBA" id="ARBA00022694"/>
    </source>
</evidence>
<dbReference type="KEGG" id="acs:100557612"/>
<dbReference type="PRINTS" id="PR00789">
    <property type="entry name" value="OSIALOPTASE"/>
</dbReference>
<dbReference type="eggNOG" id="KOG2707">
    <property type="taxonomic scope" value="Eukaryota"/>
</dbReference>
<dbReference type="EC" id="2.3.1.234" evidence="2"/>
<dbReference type="HOGENOM" id="CLU_023208_1_2_1"/>
<dbReference type="SUPFAM" id="SSF53067">
    <property type="entry name" value="Actin-like ATPase domain"/>
    <property type="match status" value="1"/>
</dbReference>
<proteinExistence type="inferred from homology"/>
<dbReference type="GO" id="GO:0061711">
    <property type="term" value="F:tRNA N(6)-L-threonylcarbamoyladenine synthase activity"/>
    <property type="evidence" value="ECO:0007669"/>
    <property type="project" value="UniProtKB-EC"/>
</dbReference>
<comment type="similarity">
    <text evidence="10">Belongs to the KAE1 / TsaD family.</text>
</comment>
<dbReference type="AlphaFoldDB" id="G1KPS6"/>
<name>G1KPS6_ANOCA</name>
<dbReference type="CTD" id="64172"/>
<evidence type="ECO:0000256" key="1">
    <source>
        <dbReference type="ARBA" id="ARBA00004173"/>
    </source>
</evidence>
<dbReference type="Bgee" id="ENSACAG00000014332">
    <property type="expression patterns" value="Expressed in skeletal muscle tissue and 13 other cell types or tissues"/>
</dbReference>
<sequence length="434" mass="47519">MFLTQFLSRHTHLWKSLAVSSLGGMMSKYPKYCWIDHLRRISLHCGKCSSTKIVLGIETSCDDTGAAVVDETGNILGEALHSQNEVHLKTGGIIPPVARQLHQENIERIVQQALSLSGVCVDELSAVATTVKPGLALSLGVGLDYSLELVQKYKKPFIPIHHMEAHALTVRLTDPVEFPFLVLLLSGGHCILAVAQGVADFLLLGQTLDIAPGDMLDKISRRLFLQKHPNCSGLSGGKAIEKLAQQGNGLHYKFKIPMERHADCNFSFAGLQSQVTRMIEQKERTEGLQEGQLLSCVSDLAAAVQYTVTAHIAKRTHRAILFCRRKCILPQKRATLVVSGGVASNQYIRKALQIVGNATDTNVICPPPRLCTDNGVMIAWNGIERLSAGLGIFHNTEGIRYEPKAPLGIDISDQVKEASIRVTTLDFTSDILKY</sequence>
<comment type="function">
    <text evidence="10">Required for the formation of a threonylcarbamoyl group on adenosine at position 37 (t(6)A37) in mitochondrial tRNAs that read codons beginning with adenine. Probably involved in the transfer of the threonylcarbamoyl moiety of threonylcarbamoyl-AMP (TC-AMP) to the N6 group of A37. Involved in mitochondrial genome maintenance.</text>
</comment>
<evidence type="ECO:0000313" key="13">
    <source>
        <dbReference type="Proteomes" id="UP000001646"/>
    </source>
</evidence>
<feature type="domain" description="Gcp-like" evidence="11">
    <location>
        <begin position="74"/>
        <end position="380"/>
    </location>
</feature>
<keyword evidence="7 10" id="KW-0496">Mitochondrion</keyword>
<keyword evidence="8 10" id="KW-0012">Acyltransferase</keyword>
<evidence type="ECO:0000256" key="8">
    <source>
        <dbReference type="ARBA" id="ARBA00023315"/>
    </source>
</evidence>
<dbReference type="Gene3D" id="3.30.420.40">
    <property type="match status" value="2"/>
</dbReference>
<evidence type="ECO:0000313" key="12">
    <source>
        <dbReference type="Ensembl" id="ENSACAP00000014069.3"/>
    </source>
</evidence>
<reference evidence="12 13" key="1">
    <citation type="submission" date="2009-12" db="EMBL/GenBank/DDBJ databases">
        <title>The Genome Sequence of Anolis carolinensis (Green Anole Lizard).</title>
        <authorList>
            <consortium name="The Genome Sequencing Platform"/>
            <person name="Di Palma F."/>
            <person name="Alfoldi J."/>
            <person name="Heiman D."/>
            <person name="Young S."/>
            <person name="Grabherr M."/>
            <person name="Johnson J."/>
            <person name="Lander E.S."/>
            <person name="Lindblad-Toh K."/>
        </authorList>
    </citation>
    <scope>NUCLEOTIDE SEQUENCE [LARGE SCALE GENOMIC DNA]</scope>
    <source>
        <strain evidence="12 13">JBL SC #1</strain>
    </source>
</reference>
<dbReference type="Ensembl" id="ENSACAT00000014357.4">
    <property type="protein sequence ID" value="ENSACAP00000014069.3"/>
    <property type="gene ID" value="ENSACAG00000014332.4"/>
</dbReference>
<dbReference type="GO" id="GO:0005739">
    <property type="term" value="C:mitochondrion"/>
    <property type="evidence" value="ECO:0000318"/>
    <property type="project" value="GO_Central"/>
</dbReference>
<dbReference type="HAMAP" id="MF_01445">
    <property type="entry name" value="TsaD"/>
    <property type="match status" value="1"/>
</dbReference>
<evidence type="ECO:0000256" key="5">
    <source>
        <dbReference type="ARBA" id="ARBA00022723"/>
    </source>
</evidence>
<dbReference type="GO" id="GO:0046872">
    <property type="term" value="F:metal ion binding"/>
    <property type="evidence" value="ECO:0007669"/>
    <property type="project" value="UniProtKB-KW"/>
</dbReference>
<reference evidence="12" key="2">
    <citation type="submission" date="2025-08" db="UniProtKB">
        <authorList>
            <consortium name="Ensembl"/>
        </authorList>
    </citation>
    <scope>IDENTIFICATION</scope>
</reference>
<evidence type="ECO:0000256" key="6">
    <source>
        <dbReference type="ARBA" id="ARBA00022946"/>
    </source>
</evidence>
<comment type="catalytic activity">
    <reaction evidence="9 10">
        <text>L-threonylcarbamoyladenylate + adenosine(37) in tRNA = N(6)-L-threonylcarbamoyladenosine(37) in tRNA + AMP + H(+)</text>
        <dbReference type="Rhea" id="RHEA:37059"/>
        <dbReference type="Rhea" id="RHEA-COMP:10162"/>
        <dbReference type="Rhea" id="RHEA-COMP:10163"/>
        <dbReference type="ChEBI" id="CHEBI:15378"/>
        <dbReference type="ChEBI" id="CHEBI:73682"/>
        <dbReference type="ChEBI" id="CHEBI:74411"/>
        <dbReference type="ChEBI" id="CHEBI:74418"/>
        <dbReference type="ChEBI" id="CHEBI:456215"/>
        <dbReference type="EC" id="2.3.1.234"/>
    </reaction>
</comment>
<evidence type="ECO:0000256" key="7">
    <source>
        <dbReference type="ARBA" id="ARBA00023128"/>
    </source>
</evidence>